<dbReference type="GO" id="GO:0006400">
    <property type="term" value="P:tRNA modification"/>
    <property type="evidence" value="ECO:0007669"/>
    <property type="project" value="TreeGrafter"/>
</dbReference>
<accession>A0A9Q0RRB3</accession>
<name>A0A9Q0RRB3_BLOTA</name>
<protein>
    <submittedName>
        <fullName evidence="1">Uncharacterized protein</fullName>
    </submittedName>
</protein>
<dbReference type="PANTHER" id="PTHR13767:SF2">
    <property type="entry name" value="PSEUDOURIDYLATE SYNTHASE TRUB1"/>
    <property type="match status" value="1"/>
</dbReference>
<sequence>MKKLFQRGIFPVFKDNKTSKEQLLQWIRLSLYFEKPEIRPGSLFLQSVPRWFENYETGVIAVGFGLHARSLAAIGRYWKHDWIVNAIIGKQTADFRSESPLIAQHKYEHITSELVQTTLNKYVGQIEQISLPKVALKHKYKNDQISLLINDSSNEHLDSEECFSMIHDSIEHENVGNHPIIREKNCHSIELLEMDDNKLRIRVQSDGIFSCRALVRDIGIELGCHAVVDSLQLNQVGPFTIDQALPKHELHLEQIEQSIAQHMNKCERYIDEMKQLYPSAKPNLRFI</sequence>
<evidence type="ECO:0000313" key="1">
    <source>
        <dbReference type="EMBL" id="KAJ6222881.1"/>
    </source>
</evidence>
<dbReference type="GO" id="GO:0009982">
    <property type="term" value="F:pseudouridine synthase activity"/>
    <property type="evidence" value="ECO:0007669"/>
    <property type="project" value="InterPro"/>
</dbReference>
<dbReference type="Proteomes" id="UP001142055">
    <property type="component" value="Chromosome 1"/>
</dbReference>
<organism evidence="1 2">
    <name type="scientific">Blomia tropicalis</name>
    <name type="common">Mite</name>
    <dbReference type="NCBI Taxonomy" id="40697"/>
    <lineage>
        <taxon>Eukaryota</taxon>
        <taxon>Metazoa</taxon>
        <taxon>Ecdysozoa</taxon>
        <taxon>Arthropoda</taxon>
        <taxon>Chelicerata</taxon>
        <taxon>Arachnida</taxon>
        <taxon>Acari</taxon>
        <taxon>Acariformes</taxon>
        <taxon>Sarcoptiformes</taxon>
        <taxon>Astigmata</taxon>
        <taxon>Glycyphagoidea</taxon>
        <taxon>Echimyopodidae</taxon>
        <taxon>Blomia</taxon>
    </lineage>
</organism>
<proteinExistence type="predicted"/>
<dbReference type="GO" id="GO:1990481">
    <property type="term" value="P:mRNA pseudouridine synthesis"/>
    <property type="evidence" value="ECO:0007669"/>
    <property type="project" value="TreeGrafter"/>
</dbReference>
<dbReference type="EMBL" id="JAPWDV010000001">
    <property type="protein sequence ID" value="KAJ6222881.1"/>
    <property type="molecule type" value="Genomic_DNA"/>
</dbReference>
<evidence type="ECO:0000313" key="2">
    <source>
        <dbReference type="Proteomes" id="UP001142055"/>
    </source>
</evidence>
<dbReference type="SUPFAM" id="SSF55120">
    <property type="entry name" value="Pseudouridine synthase"/>
    <property type="match status" value="1"/>
</dbReference>
<gene>
    <name evidence="1" type="ORF">RDWZM_001426</name>
</gene>
<dbReference type="GO" id="GO:0003723">
    <property type="term" value="F:RNA binding"/>
    <property type="evidence" value="ECO:0007669"/>
    <property type="project" value="InterPro"/>
</dbReference>
<dbReference type="PANTHER" id="PTHR13767">
    <property type="entry name" value="TRNA-PSEUDOURIDINE SYNTHASE"/>
    <property type="match status" value="1"/>
</dbReference>
<dbReference type="Gene3D" id="3.30.2350.10">
    <property type="entry name" value="Pseudouridine synthase"/>
    <property type="match status" value="1"/>
</dbReference>
<dbReference type="InterPro" id="IPR020103">
    <property type="entry name" value="PsdUridine_synth_cat_dom_sf"/>
</dbReference>
<dbReference type="InterPro" id="IPR014780">
    <property type="entry name" value="tRNA_psdUridine_synth_TruB"/>
</dbReference>
<comment type="caution">
    <text evidence="1">The sequence shown here is derived from an EMBL/GenBank/DDBJ whole genome shotgun (WGS) entry which is preliminary data.</text>
</comment>
<dbReference type="OMA" id="THMELTQ"/>
<keyword evidence="2" id="KW-1185">Reference proteome</keyword>
<dbReference type="AlphaFoldDB" id="A0A9Q0RRB3"/>
<reference evidence="1" key="1">
    <citation type="submission" date="2022-12" db="EMBL/GenBank/DDBJ databases">
        <title>Genome assemblies of Blomia tropicalis.</title>
        <authorList>
            <person name="Cui Y."/>
        </authorList>
    </citation>
    <scope>NUCLEOTIDE SEQUENCE</scope>
    <source>
        <tissue evidence="1">Adult mites</tissue>
    </source>
</reference>